<proteinExistence type="predicted"/>
<dbReference type="EMBL" id="JACMSC010000017">
    <property type="protein sequence ID" value="KAG6478524.1"/>
    <property type="molecule type" value="Genomic_DNA"/>
</dbReference>
<sequence>MATASAKGARNHQRFCAPPPSPIATGKGLRSAAADDRVLSDFLDVSLRVPDLSLPLSHFPSKSPVKVPAEVDLDALVSGDEYAVRGVLDAAAEIGAVCVVGGEALGENVRAAIEVGKGVFETRDGETSRPDLHKKWFGRRDGIVDEFIWYRMRSLEMERLLQRTWPESYWALRDKMESVATRLETIAECIACILSEHATSQAPSKRIREAQSALYLRKQKSPYGRNNTRESAHTSSHHRHALNLNICGDNHEFCIRHPEGSAIIMLPAGGILVTISKRLQEFYNGEFKSASAEALFQPADDLFASFSLEYMCSPLVLSHAPDDGARTISLSDQLLMALVLIILCHLWTSVFS</sequence>
<dbReference type="PANTHER" id="PTHR34945">
    <property type="entry name" value="2-OXOGLUTARATE (2OG) AND FE(II)-DEPENDENT OXYGENASE SUPERFAMILY PROTEIN"/>
    <property type="match status" value="1"/>
</dbReference>
<dbReference type="PANTHER" id="PTHR34945:SF4">
    <property type="entry name" value="2-OXOGLUTARATE (2OG) AND FE(II)-DEPENDENT OXYGENASE SUPERFAMILY PROTEIN"/>
    <property type="match status" value="1"/>
</dbReference>
<name>A0A8J5F4M7_ZINOF</name>
<organism evidence="2 3">
    <name type="scientific">Zingiber officinale</name>
    <name type="common">Ginger</name>
    <name type="synonym">Amomum zingiber</name>
    <dbReference type="NCBI Taxonomy" id="94328"/>
    <lineage>
        <taxon>Eukaryota</taxon>
        <taxon>Viridiplantae</taxon>
        <taxon>Streptophyta</taxon>
        <taxon>Embryophyta</taxon>
        <taxon>Tracheophyta</taxon>
        <taxon>Spermatophyta</taxon>
        <taxon>Magnoliopsida</taxon>
        <taxon>Liliopsida</taxon>
        <taxon>Zingiberales</taxon>
        <taxon>Zingiberaceae</taxon>
        <taxon>Zingiber</taxon>
    </lineage>
</organism>
<protein>
    <submittedName>
        <fullName evidence="2">Uncharacterized protein</fullName>
    </submittedName>
</protein>
<comment type="caution">
    <text evidence="2">The sequence shown here is derived from an EMBL/GenBank/DDBJ whole genome shotgun (WGS) entry which is preliminary data.</text>
</comment>
<dbReference type="OrthoDB" id="1523082at2759"/>
<evidence type="ECO:0000256" key="1">
    <source>
        <dbReference type="SAM" id="MobiDB-lite"/>
    </source>
</evidence>
<evidence type="ECO:0000313" key="2">
    <source>
        <dbReference type="EMBL" id="KAG6478524.1"/>
    </source>
</evidence>
<dbReference type="AlphaFoldDB" id="A0A8J5F4M7"/>
<dbReference type="Proteomes" id="UP000734854">
    <property type="component" value="Unassembled WGS sequence"/>
</dbReference>
<feature type="region of interest" description="Disordered" evidence="1">
    <location>
        <begin position="1"/>
        <end position="28"/>
    </location>
</feature>
<evidence type="ECO:0000313" key="3">
    <source>
        <dbReference type="Proteomes" id="UP000734854"/>
    </source>
</evidence>
<accession>A0A8J5F4M7</accession>
<gene>
    <name evidence="2" type="ORF">ZIOFF_061967</name>
</gene>
<reference evidence="2 3" key="1">
    <citation type="submission" date="2020-08" db="EMBL/GenBank/DDBJ databases">
        <title>Plant Genome Project.</title>
        <authorList>
            <person name="Zhang R.-G."/>
        </authorList>
    </citation>
    <scope>NUCLEOTIDE SEQUENCE [LARGE SCALE GENOMIC DNA]</scope>
    <source>
        <tissue evidence="2">Rhizome</tissue>
    </source>
</reference>
<keyword evidence="3" id="KW-1185">Reference proteome</keyword>